<evidence type="ECO:0000313" key="1">
    <source>
        <dbReference type="EMBL" id="EGC18081.1"/>
    </source>
</evidence>
<evidence type="ECO:0000313" key="2">
    <source>
        <dbReference type="Proteomes" id="UP000004088"/>
    </source>
</evidence>
<accession>F0EWJ4</accession>
<dbReference type="STRING" id="888741.HMPREF9098_0230"/>
<name>F0EWJ4_9NEIS</name>
<proteinExistence type="predicted"/>
<organism evidence="1 2">
    <name type="scientific">Kingella denitrificans ATCC 33394</name>
    <dbReference type="NCBI Taxonomy" id="888741"/>
    <lineage>
        <taxon>Bacteria</taxon>
        <taxon>Pseudomonadati</taxon>
        <taxon>Pseudomonadota</taxon>
        <taxon>Betaproteobacteria</taxon>
        <taxon>Neisseriales</taxon>
        <taxon>Neisseriaceae</taxon>
        <taxon>Kingella</taxon>
    </lineage>
</organism>
<dbReference type="EMBL" id="AEWV01000006">
    <property type="protein sequence ID" value="EGC18081.1"/>
    <property type="molecule type" value="Genomic_DNA"/>
</dbReference>
<reference evidence="1 2" key="1">
    <citation type="submission" date="2011-01" db="EMBL/GenBank/DDBJ databases">
        <authorList>
            <person name="Muzny D."/>
            <person name="Qin X."/>
            <person name="Deng J."/>
            <person name="Jiang H."/>
            <person name="Liu Y."/>
            <person name="Qu J."/>
            <person name="Song X.-Z."/>
            <person name="Zhang L."/>
            <person name="Thornton R."/>
            <person name="Coyle M."/>
            <person name="Francisco L."/>
            <person name="Jackson L."/>
            <person name="Javaid M."/>
            <person name="Korchina V."/>
            <person name="Kovar C."/>
            <person name="Mata R."/>
            <person name="Mathew T."/>
            <person name="Ngo R."/>
            <person name="Nguyen L."/>
            <person name="Nguyen N."/>
            <person name="Okwuonu G."/>
            <person name="Ongeri F."/>
            <person name="Pham C."/>
            <person name="Simmons D."/>
            <person name="Wilczek-Boney K."/>
            <person name="Hale W."/>
            <person name="Jakkamsetti A."/>
            <person name="Pham P."/>
            <person name="Ruth R."/>
            <person name="San Lucas F."/>
            <person name="Warren J."/>
            <person name="Zhang J."/>
            <person name="Zhao Z."/>
            <person name="Zhou C."/>
            <person name="Zhu D."/>
            <person name="Lee S."/>
            <person name="Bess C."/>
            <person name="Blankenburg K."/>
            <person name="Forbes L."/>
            <person name="Fu Q."/>
            <person name="Gubbala S."/>
            <person name="Hirani K."/>
            <person name="Jayaseelan J.C."/>
            <person name="Lara F."/>
            <person name="Munidasa M."/>
            <person name="Palculict T."/>
            <person name="Patil S."/>
            <person name="Pu L.-L."/>
            <person name="Saada N."/>
            <person name="Tang L."/>
            <person name="Weissenberger G."/>
            <person name="Zhu Y."/>
            <person name="Hemphill L."/>
            <person name="Shang Y."/>
            <person name="Youmans B."/>
            <person name="Ayvaz T."/>
            <person name="Ross M."/>
            <person name="Santibanez J."/>
            <person name="Aqrawi P."/>
            <person name="Gross S."/>
            <person name="Joshi V."/>
            <person name="Fowler G."/>
            <person name="Nazareth L."/>
            <person name="Reid J."/>
            <person name="Worley K."/>
            <person name="Petrosino J."/>
            <person name="Highlander S."/>
            <person name="Gibbs R."/>
        </authorList>
    </citation>
    <scope>NUCLEOTIDE SEQUENCE [LARGE SCALE GENOMIC DNA]</scope>
    <source>
        <strain evidence="1 2">ATCC 33394</strain>
    </source>
</reference>
<comment type="caution">
    <text evidence="1">The sequence shown here is derived from an EMBL/GenBank/DDBJ whole genome shotgun (WGS) entry which is preliminary data.</text>
</comment>
<dbReference type="AlphaFoldDB" id="F0EWJ4"/>
<dbReference type="HOGENOM" id="CLU_2493756_0_0_4"/>
<gene>
    <name evidence="1" type="ORF">HMPREF9098_0230</name>
</gene>
<dbReference type="Proteomes" id="UP000004088">
    <property type="component" value="Unassembled WGS sequence"/>
</dbReference>
<sequence length="86" mass="9513">MNYLQTKQPAPINTCRLLCRFRITAGDSNHCPVQKQPALSILYKGAGCFCHQPPICVNHLQHLHACAFSAVPNPLQCPCPTTRRTA</sequence>
<protein>
    <submittedName>
        <fullName evidence="1">Uncharacterized protein</fullName>
    </submittedName>
</protein>
<keyword evidence="2" id="KW-1185">Reference proteome</keyword>